<keyword evidence="4" id="KW-1185">Reference proteome</keyword>
<dbReference type="OrthoDB" id="2592504at2759"/>
<protein>
    <recommendedName>
        <fullName evidence="2">DUF7726 domain-containing protein</fullName>
    </recommendedName>
</protein>
<feature type="domain" description="DUF7726" evidence="2">
    <location>
        <begin position="74"/>
        <end position="141"/>
    </location>
</feature>
<feature type="region of interest" description="Disordered" evidence="1">
    <location>
        <begin position="182"/>
        <end position="204"/>
    </location>
</feature>
<name>A0A4S8R4L3_9HELO</name>
<dbReference type="AlphaFoldDB" id="A0A4S8R4L3"/>
<dbReference type="Pfam" id="PF24852">
    <property type="entry name" value="DUF7726"/>
    <property type="match status" value="2"/>
</dbReference>
<evidence type="ECO:0000313" key="3">
    <source>
        <dbReference type="EMBL" id="THV48114.1"/>
    </source>
</evidence>
<comment type="caution">
    <text evidence="3">The sequence shown here is derived from an EMBL/GenBank/DDBJ whole genome shotgun (WGS) entry which is preliminary data.</text>
</comment>
<evidence type="ECO:0000256" key="1">
    <source>
        <dbReference type="SAM" id="MobiDB-lite"/>
    </source>
</evidence>
<accession>A0A4S8R4L3</accession>
<sequence>MGRKPASYNFARFLFGTQHWKVAGKTEDAHRGAWSRDLVVCKHKIMTSKRKATDIDIFQPPIEIDDDGEHLPVVDLDCNQVRLEIQHFNSSRELNDINFQRAIGLSSKSYRKFMNKSGHDEESSSKIYYNAVAFFNERDQAATIPCSLVLCEVDSISLKKFMSPVLPSPPLLPHFISSPSNSISSPPTAMHSPPAKKKKFSKPAGPYDVSGIELEGKDTESVPIYESCHENRTKTKAFFRNVSSNESAFCREIAKTFPDDRFLTKTLNNFMKQKDPHGNQSPAYYATYVFFEKTHIREGKPKN</sequence>
<dbReference type="EMBL" id="PQXL01000267">
    <property type="protein sequence ID" value="THV48114.1"/>
    <property type="molecule type" value="Genomic_DNA"/>
</dbReference>
<evidence type="ECO:0000313" key="4">
    <source>
        <dbReference type="Proteomes" id="UP000308671"/>
    </source>
</evidence>
<proteinExistence type="predicted"/>
<organism evidence="3 4">
    <name type="scientific">Botrytis galanthina</name>
    <dbReference type="NCBI Taxonomy" id="278940"/>
    <lineage>
        <taxon>Eukaryota</taxon>
        <taxon>Fungi</taxon>
        <taxon>Dikarya</taxon>
        <taxon>Ascomycota</taxon>
        <taxon>Pezizomycotina</taxon>
        <taxon>Leotiomycetes</taxon>
        <taxon>Helotiales</taxon>
        <taxon>Sclerotiniaceae</taxon>
        <taxon>Botrytis</taxon>
    </lineage>
</organism>
<gene>
    <name evidence="3" type="ORF">BGAL_0267g00040</name>
</gene>
<reference evidence="3 4" key="1">
    <citation type="submission" date="2017-12" db="EMBL/GenBank/DDBJ databases">
        <title>Comparative genomics of Botrytis spp.</title>
        <authorList>
            <person name="Valero-Jimenez C.A."/>
            <person name="Tapia P."/>
            <person name="Veloso J."/>
            <person name="Silva-Moreno E."/>
            <person name="Staats M."/>
            <person name="Valdes J.H."/>
            <person name="Van Kan J.A.L."/>
        </authorList>
    </citation>
    <scope>NUCLEOTIDE SEQUENCE [LARGE SCALE GENOMIC DNA]</scope>
    <source>
        <strain evidence="3 4">MUCL435</strain>
    </source>
</reference>
<dbReference type="PANTHER" id="PTHR42339">
    <property type="entry name" value="HISTONE H1"/>
    <property type="match status" value="1"/>
</dbReference>
<feature type="domain" description="DUF7726" evidence="2">
    <location>
        <begin position="222"/>
        <end position="300"/>
    </location>
</feature>
<dbReference type="PANTHER" id="PTHR42339:SF1">
    <property type="entry name" value="HISTONE H1"/>
    <property type="match status" value="1"/>
</dbReference>
<dbReference type="InterPro" id="IPR056143">
    <property type="entry name" value="DUF7726"/>
</dbReference>
<evidence type="ECO:0000259" key="2">
    <source>
        <dbReference type="Pfam" id="PF24852"/>
    </source>
</evidence>
<dbReference type="Proteomes" id="UP000308671">
    <property type="component" value="Unassembled WGS sequence"/>
</dbReference>